<reference evidence="2" key="1">
    <citation type="submission" date="2022-08" db="UniProtKB">
        <authorList>
            <consortium name="EnsemblMetazoa"/>
        </authorList>
    </citation>
    <scope>IDENTIFICATION</scope>
</reference>
<evidence type="ECO:0000313" key="2">
    <source>
        <dbReference type="EnsemblMetazoa" id="ACOM033474-PA.1"/>
    </source>
</evidence>
<accession>A0A8W7PM82</accession>
<feature type="compositionally biased region" description="Pro residues" evidence="1">
    <location>
        <begin position="287"/>
        <end position="303"/>
    </location>
</feature>
<sequence length="357" mass="38858">MCSIVADEDLLLVVDYNPVRELEMLAATKLLQHVAGLVEDDDTHHLALHDNDTALAVHGNAARMLQDVSAELAHKLAILVVDLNLVRRRALRHDDVTGRTHNGYTVRIEQLTVALAAFAKLELEATLLIKDLYPMVVGVGDDDVVLRIYRHTARLGELAFHHAELAELALRLTLIHHRAVELVRIFDLILRLVILQLDTLAAVLDVLDQRSKVLLSVLSRGWAESKPPIWSILPPVPPPRMLPASRPDPSRQPPSNPPSVGVVGAVVVTVLAAIVPLASDPIEPNVLTPPPPPTTLPKPPPPVQRGNSDSDEPLFDWADSRLEEVAKSSQMAESLAGGEEPVVPEPPLSVVSGESDR</sequence>
<feature type="region of interest" description="Disordered" evidence="1">
    <location>
        <begin position="282"/>
        <end position="357"/>
    </location>
</feature>
<feature type="compositionally biased region" description="Low complexity" evidence="1">
    <location>
        <begin position="348"/>
        <end position="357"/>
    </location>
</feature>
<evidence type="ECO:0000256" key="1">
    <source>
        <dbReference type="SAM" id="MobiDB-lite"/>
    </source>
</evidence>
<name>A0A8W7PM82_ANOCL</name>
<proteinExistence type="predicted"/>
<organism evidence="2">
    <name type="scientific">Anopheles coluzzii</name>
    <name type="common">African malaria mosquito</name>
    <dbReference type="NCBI Taxonomy" id="1518534"/>
    <lineage>
        <taxon>Eukaryota</taxon>
        <taxon>Metazoa</taxon>
        <taxon>Ecdysozoa</taxon>
        <taxon>Arthropoda</taxon>
        <taxon>Hexapoda</taxon>
        <taxon>Insecta</taxon>
        <taxon>Pterygota</taxon>
        <taxon>Neoptera</taxon>
        <taxon>Endopterygota</taxon>
        <taxon>Diptera</taxon>
        <taxon>Nematocera</taxon>
        <taxon>Culicoidea</taxon>
        <taxon>Culicidae</taxon>
        <taxon>Anophelinae</taxon>
        <taxon>Anopheles</taxon>
    </lineage>
</organism>
<protein>
    <submittedName>
        <fullName evidence="2">Uncharacterized protein</fullName>
    </submittedName>
</protein>
<dbReference type="Proteomes" id="UP000075882">
    <property type="component" value="Unassembled WGS sequence"/>
</dbReference>
<dbReference type="AlphaFoldDB" id="A0A8W7PM82"/>
<dbReference type="EnsemblMetazoa" id="ACOM033474-RA">
    <property type="protein sequence ID" value="ACOM033474-PA.1"/>
    <property type="gene ID" value="ACOM033474"/>
</dbReference>